<dbReference type="InterPro" id="IPR040454">
    <property type="entry name" value="TF_IIIC_Tfc1/Sfc1"/>
</dbReference>
<dbReference type="PANTHER" id="PTHR13230:SF5">
    <property type="entry name" value="GENERAL TRANSCRIPTION FACTOR 3C POLYPEPTIDE 5"/>
    <property type="match status" value="1"/>
</dbReference>
<organism evidence="2 3">
    <name type="scientific">Babesia gibsoni</name>
    <dbReference type="NCBI Taxonomy" id="33632"/>
    <lineage>
        <taxon>Eukaryota</taxon>
        <taxon>Sar</taxon>
        <taxon>Alveolata</taxon>
        <taxon>Apicomplexa</taxon>
        <taxon>Aconoidasida</taxon>
        <taxon>Piroplasmida</taxon>
        <taxon>Babesiidae</taxon>
        <taxon>Babesia</taxon>
    </lineage>
</organism>
<keyword evidence="3" id="KW-1185">Reference proteome</keyword>
<dbReference type="Proteomes" id="UP001230268">
    <property type="component" value="Unassembled WGS sequence"/>
</dbReference>
<gene>
    <name evidence="2" type="ORF">BgAZ_400080</name>
</gene>
<dbReference type="AlphaFoldDB" id="A0AAD8PCF3"/>
<dbReference type="InterPro" id="IPR042536">
    <property type="entry name" value="TFIIIC_tauA_Sfc1"/>
</dbReference>
<dbReference type="Pfam" id="PF09734">
    <property type="entry name" value="Tau95"/>
    <property type="match status" value="1"/>
</dbReference>
<accession>A0AAD8PCF3</accession>
<evidence type="ECO:0000313" key="2">
    <source>
        <dbReference type="EMBL" id="KAK1441978.1"/>
    </source>
</evidence>
<evidence type="ECO:0000259" key="1">
    <source>
        <dbReference type="Pfam" id="PF09734"/>
    </source>
</evidence>
<dbReference type="GO" id="GO:0006384">
    <property type="term" value="P:transcription initiation at RNA polymerase III promoter"/>
    <property type="evidence" value="ECO:0007669"/>
    <property type="project" value="InterPro"/>
</dbReference>
<sequence length="388" mass="43763">MKLMAIAVPGQVMPGSSGNEVVAKLGGYDAIARAHKGEELLSLNLSVNPDRGHLIASRDENGKPCALLVTVKHWSNGRTTTEIIGAAASMFRFNRPADFIHISHHPVVTGLELCKNPIDAYYAMAPPYFTKIPAVANIFKEGMSSAPQIERAEKEQENQMINQVVQFEDAYVPTGPLHSSLGATPDETLMVALDELFMKRPVWLRSSLDEHLPQTFTSWKKKIAFSRTCYIFSDGPWRGCMCRLGYDPRSDPSSRMYQIIDYRDPYYRTISWKTEKQGNTKSGQEPETVAYGVDSTFKSIISTVRNFNPEVHFLIPPSRQSQLYQLCDIFDAGIQKIINETVETGQVMPRTCSKTTGWYSQATLSKIRDMMNVKSLRMRQNRYITDLE</sequence>
<feature type="domain" description="Transcription factor IIIC subunit 5 HTH" evidence="1">
    <location>
        <begin position="125"/>
        <end position="263"/>
    </location>
</feature>
<protein>
    <submittedName>
        <fullName evidence="2">General transcription factor IIIc</fullName>
    </submittedName>
</protein>
<dbReference type="EMBL" id="JAVEPI010000004">
    <property type="protein sequence ID" value="KAK1441978.1"/>
    <property type="molecule type" value="Genomic_DNA"/>
</dbReference>
<dbReference type="GO" id="GO:0001002">
    <property type="term" value="F:RNA polymerase III type 1 promoter sequence-specific DNA binding"/>
    <property type="evidence" value="ECO:0007669"/>
    <property type="project" value="TreeGrafter"/>
</dbReference>
<dbReference type="GO" id="GO:0000127">
    <property type="term" value="C:transcription factor TFIIIC complex"/>
    <property type="evidence" value="ECO:0007669"/>
    <property type="project" value="InterPro"/>
</dbReference>
<dbReference type="PANTHER" id="PTHR13230">
    <property type="entry name" value="GENERAL TRANSCRIPTION FACTOR IIIC, POLYPEPTIDE 5"/>
    <property type="match status" value="1"/>
</dbReference>
<comment type="caution">
    <text evidence="2">The sequence shown here is derived from an EMBL/GenBank/DDBJ whole genome shotgun (WGS) entry which is preliminary data.</text>
</comment>
<proteinExistence type="predicted"/>
<dbReference type="GO" id="GO:0001003">
    <property type="term" value="F:RNA polymerase III type 2 promoter sequence-specific DNA binding"/>
    <property type="evidence" value="ECO:0007669"/>
    <property type="project" value="TreeGrafter"/>
</dbReference>
<name>A0AAD8PCF3_BABGI</name>
<evidence type="ECO:0000313" key="3">
    <source>
        <dbReference type="Proteomes" id="UP001230268"/>
    </source>
</evidence>
<dbReference type="Gene3D" id="3.30.200.160">
    <property type="entry name" value="TFIIIC, subcomplex tauA, subunit Sfc1, barrel domain"/>
    <property type="match status" value="1"/>
</dbReference>
<dbReference type="InterPro" id="IPR019136">
    <property type="entry name" value="TF_IIIC_su-5_HTH"/>
</dbReference>
<reference evidence="2" key="1">
    <citation type="submission" date="2023-08" db="EMBL/GenBank/DDBJ databases">
        <title>Draft sequence of the Babesia gibsoni genome.</title>
        <authorList>
            <person name="Yamagishi J.Y."/>
            <person name="Xuan X.X."/>
        </authorList>
    </citation>
    <scope>NUCLEOTIDE SEQUENCE</scope>
    <source>
        <strain evidence="2">Azabu</strain>
    </source>
</reference>